<comment type="caution">
    <text evidence="1">The sequence shown here is derived from an EMBL/GenBank/DDBJ whole genome shotgun (WGS) entry which is preliminary data.</text>
</comment>
<dbReference type="AlphaFoldDB" id="A0A3N6R7K7"/>
<proteinExistence type="predicted"/>
<sequence>MGYMEIRNNHGFIAVCYCDHEAEVESEAEASIDTQPEASIDEKSKAEIDEELEATIDSDHANEINDFP</sequence>
<reference evidence="1" key="1">
    <citation type="submission" date="2019-12" db="EMBL/GenBank/DDBJ databases">
        <title>Genome sequencing and annotation of Brassica cretica.</title>
        <authorList>
            <person name="Studholme D.J."/>
            <person name="Sarris P.F."/>
        </authorList>
    </citation>
    <scope>NUCLEOTIDE SEQUENCE</scope>
    <source>
        <strain evidence="1">PFS-001/15</strain>
        <tissue evidence="1">Leaf</tissue>
    </source>
</reference>
<evidence type="ECO:0000313" key="1">
    <source>
        <dbReference type="EMBL" id="KAF2599480.1"/>
    </source>
</evidence>
<protein>
    <submittedName>
        <fullName evidence="1">Uncharacterized protein</fullName>
    </submittedName>
</protein>
<name>A0A3N6R7K7_BRACR</name>
<evidence type="ECO:0000313" key="2">
    <source>
        <dbReference type="Proteomes" id="UP000712281"/>
    </source>
</evidence>
<organism evidence="1 2">
    <name type="scientific">Brassica cretica</name>
    <name type="common">Mustard</name>
    <dbReference type="NCBI Taxonomy" id="69181"/>
    <lineage>
        <taxon>Eukaryota</taxon>
        <taxon>Viridiplantae</taxon>
        <taxon>Streptophyta</taxon>
        <taxon>Embryophyta</taxon>
        <taxon>Tracheophyta</taxon>
        <taxon>Spermatophyta</taxon>
        <taxon>Magnoliopsida</taxon>
        <taxon>eudicotyledons</taxon>
        <taxon>Gunneridae</taxon>
        <taxon>Pentapetalae</taxon>
        <taxon>rosids</taxon>
        <taxon>malvids</taxon>
        <taxon>Brassicales</taxon>
        <taxon>Brassicaceae</taxon>
        <taxon>Brassiceae</taxon>
        <taxon>Brassica</taxon>
    </lineage>
</organism>
<gene>
    <name evidence="1" type="ORF">F2Q68_00010344</name>
</gene>
<accession>A0A3N6R7K7</accession>
<dbReference type="Proteomes" id="UP000712281">
    <property type="component" value="Unassembled WGS sequence"/>
</dbReference>
<dbReference type="EMBL" id="QGKW02000717">
    <property type="protein sequence ID" value="KAF2599480.1"/>
    <property type="molecule type" value="Genomic_DNA"/>
</dbReference>